<dbReference type="Proteomes" id="UP000283095">
    <property type="component" value="Chromosome"/>
</dbReference>
<sequence>MSFFGQKKVLFSCKKGFLFINNFVSFTETTVFLQKLS</sequence>
<accession>A0A3T0KKX8</accession>
<reference evidence="1 2" key="1">
    <citation type="submission" date="2018-01" db="EMBL/GenBank/DDBJ databases">
        <title>Bacillus asahii Genome sequencing and assembly.</title>
        <authorList>
            <person name="Jiang H."/>
            <person name="Feng Y."/>
            <person name="Zhao F."/>
            <person name="Lin X."/>
        </authorList>
    </citation>
    <scope>NUCLEOTIDE SEQUENCE [LARGE SCALE GENOMIC DNA]</scope>
    <source>
        <strain evidence="1 2">OM18</strain>
    </source>
</reference>
<name>A0A3T0KKX8_9BACI</name>
<evidence type="ECO:0000313" key="1">
    <source>
        <dbReference type="EMBL" id="AZV41026.1"/>
    </source>
</evidence>
<evidence type="ECO:0000313" key="2">
    <source>
        <dbReference type="Proteomes" id="UP000283095"/>
    </source>
</evidence>
<dbReference type="EMBL" id="CP026095">
    <property type="protein sequence ID" value="AZV41026.1"/>
    <property type="molecule type" value="Genomic_DNA"/>
</dbReference>
<proteinExistence type="predicted"/>
<dbReference type="AlphaFoldDB" id="A0A3T0KKX8"/>
<gene>
    <name evidence="1" type="ORF">BAOM_0349</name>
</gene>
<protein>
    <submittedName>
        <fullName evidence="1">Uncharacterized protein</fullName>
    </submittedName>
</protein>
<dbReference type="KEGG" id="pasa:BAOM_0349"/>
<organism evidence="1 2">
    <name type="scientific">Peribacillus asahii</name>
    <dbReference type="NCBI Taxonomy" id="228899"/>
    <lineage>
        <taxon>Bacteria</taxon>
        <taxon>Bacillati</taxon>
        <taxon>Bacillota</taxon>
        <taxon>Bacilli</taxon>
        <taxon>Bacillales</taxon>
        <taxon>Bacillaceae</taxon>
        <taxon>Peribacillus</taxon>
    </lineage>
</organism>